<name>A0A511N346_DEIC1</name>
<evidence type="ECO:0000256" key="3">
    <source>
        <dbReference type="ARBA" id="ARBA00022448"/>
    </source>
</evidence>
<dbReference type="PANTHER" id="PTHR34979">
    <property type="entry name" value="INNER MEMBRANE PROTEIN YGAZ"/>
    <property type="match status" value="1"/>
</dbReference>
<dbReference type="AlphaFoldDB" id="A0A511N346"/>
<keyword evidence="10" id="KW-1185">Reference proteome</keyword>
<dbReference type="Proteomes" id="UP000321306">
    <property type="component" value="Unassembled WGS sequence"/>
</dbReference>
<evidence type="ECO:0000256" key="8">
    <source>
        <dbReference type="SAM" id="Phobius"/>
    </source>
</evidence>
<sequence length="229" mass="24852">MTLTLRHSDFRLGFLAIVPLWIGFLPFAISYALIARSAGLSLWETQLMSLTVFSGGAQFTAAGMFLQQANIFSIVLTTFLLNARHLLYGLSVSQNLKLSPLQRTKAAWVLTDEAFGVTANAHYPSYAYLMGASMSVFVSWNVFTLVGALLGNSIPDPLKYGVDFVFPLAFLALLMPTLKDRPAFLVAGFSALLALFLQKALHLPGGVSVLLVGILGSLLGAFLTYREKP</sequence>
<gene>
    <name evidence="9" type="ORF">DC3_28970</name>
</gene>
<evidence type="ECO:0000256" key="1">
    <source>
        <dbReference type="ARBA" id="ARBA00004651"/>
    </source>
</evidence>
<feature type="transmembrane region" description="Helical" evidence="8">
    <location>
        <begin position="12"/>
        <end position="35"/>
    </location>
</feature>
<evidence type="ECO:0000256" key="2">
    <source>
        <dbReference type="ARBA" id="ARBA00010735"/>
    </source>
</evidence>
<keyword evidence="7 8" id="KW-0472">Membrane</keyword>
<comment type="caution">
    <text evidence="9">The sequence shown here is derived from an EMBL/GenBank/DDBJ whole genome shotgun (WGS) entry which is preliminary data.</text>
</comment>
<keyword evidence="3" id="KW-0813">Transport</keyword>
<feature type="transmembrane region" description="Helical" evidence="8">
    <location>
        <begin position="182"/>
        <end position="201"/>
    </location>
</feature>
<feature type="transmembrane region" description="Helical" evidence="8">
    <location>
        <begin position="157"/>
        <end position="175"/>
    </location>
</feature>
<evidence type="ECO:0000256" key="6">
    <source>
        <dbReference type="ARBA" id="ARBA00022989"/>
    </source>
</evidence>
<reference evidence="9 10" key="1">
    <citation type="submission" date="2019-07" db="EMBL/GenBank/DDBJ databases">
        <title>Whole genome shotgun sequence of Deinococcus cellulosilyticus NBRC 106333.</title>
        <authorList>
            <person name="Hosoyama A."/>
            <person name="Uohara A."/>
            <person name="Ohji S."/>
            <person name="Ichikawa N."/>
        </authorList>
    </citation>
    <scope>NUCLEOTIDE SEQUENCE [LARGE SCALE GENOMIC DNA]</scope>
    <source>
        <strain evidence="9 10">NBRC 106333</strain>
    </source>
</reference>
<protein>
    <submittedName>
        <fullName evidence="9">Branched-chain amino acid permease</fullName>
    </submittedName>
</protein>
<dbReference type="GO" id="GO:1903785">
    <property type="term" value="P:L-valine transmembrane transport"/>
    <property type="evidence" value="ECO:0007669"/>
    <property type="project" value="TreeGrafter"/>
</dbReference>
<dbReference type="InterPro" id="IPR011606">
    <property type="entry name" value="Brnchd-chn_aa_trnsp_permease"/>
</dbReference>
<keyword evidence="6 8" id="KW-1133">Transmembrane helix</keyword>
<evidence type="ECO:0000256" key="5">
    <source>
        <dbReference type="ARBA" id="ARBA00022692"/>
    </source>
</evidence>
<accession>A0A511N346</accession>
<dbReference type="EMBL" id="BJXB01000012">
    <property type="protein sequence ID" value="GEM47262.1"/>
    <property type="molecule type" value="Genomic_DNA"/>
</dbReference>
<evidence type="ECO:0000256" key="4">
    <source>
        <dbReference type="ARBA" id="ARBA00022475"/>
    </source>
</evidence>
<dbReference type="PANTHER" id="PTHR34979:SF1">
    <property type="entry name" value="INNER MEMBRANE PROTEIN YGAZ"/>
    <property type="match status" value="1"/>
</dbReference>
<dbReference type="GO" id="GO:0005886">
    <property type="term" value="C:plasma membrane"/>
    <property type="evidence" value="ECO:0007669"/>
    <property type="project" value="UniProtKB-SubCell"/>
</dbReference>
<comment type="similarity">
    <text evidence="2">Belongs to the AzlC family.</text>
</comment>
<dbReference type="OrthoDB" id="3177005at2"/>
<feature type="transmembrane region" description="Helical" evidence="8">
    <location>
        <begin position="207"/>
        <end position="225"/>
    </location>
</feature>
<evidence type="ECO:0000256" key="7">
    <source>
        <dbReference type="ARBA" id="ARBA00023136"/>
    </source>
</evidence>
<evidence type="ECO:0000313" key="10">
    <source>
        <dbReference type="Proteomes" id="UP000321306"/>
    </source>
</evidence>
<keyword evidence="5 8" id="KW-0812">Transmembrane</keyword>
<evidence type="ECO:0000313" key="9">
    <source>
        <dbReference type="EMBL" id="GEM47262.1"/>
    </source>
</evidence>
<dbReference type="Pfam" id="PF03591">
    <property type="entry name" value="AzlC"/>
    <property type="match status" value="1"/>
</dbReference>
<keyword evidence="4" id="KW-1003">Cell membrane</keyword>
<proteinExistence type="inferred from homology"/>
<organism evidence="9 10">
    <name type="scientific">Deinococcus cellulosilyticus (strain DSM 18568 / NBRC 106333 / KACC 11606 / 5516J-15)</name>
    <dbReference type="NCBI Taxonomy" id="1223518"/>
    <lineage>
        <taxon>Bacteria</taxon>
        <taxon>Thermotogati</taxon>
        <taxon>Deinococcota</taxon>
        <taxon>Deinococci</taxon>
        <taxon>Deinococcales</taxon>
        <taxon>Deinococcaceae</taxon>
        <taxon>Deinococcus</taxon>
    </lineage>
</organism>
<dbReference type="RefSeq" id="WP_146885370.1">
    <property type="nucleotide sequence ID" value="NZ_BJXB01000012.1"/>
</dbReference>
<feature type="transmembrane region" description="Helical" evidence="8">
    <location>
        <begin position="126"/>
        <end position="151"/>
    </location>
</feature>
<comment type="subcellular location">
    <subcellularLocation>
        <location evidence="1">Cell membrane</location>
        <topology evidence="1">Multi-pass membrane protein</topology>
    </subcellularLocation>
</comment>